<feature type="domain" description="ATPase RavA-like AAA lid" evidence="1">
    <location>
        <begin position="218"/>
        <end position="286"/>
    </location>
</feature>
<comment type="caution">
    <text evidence="3">The sequence shown here is derived from an EMBL/GenBank/DDBJ whole genome shotgun (WGS) entry which is preliminary data.</text>
</comment>
<dbReference type="Gene3D" id="3.40.50.300">
    <property type="entry name" value="P-loop containing nucleotide triphosphate hydrolases"/>
    <property type="match status" value="1"/>
</dbReference>
<sequence length="373" mass="41940">MQQLVKQLLATEQAMNANFIERQAEIRAIMLALIAKKNILLIGPPGVAKSSVIQQFIDAFSDVNTFTRLISPTTQPDELFGSAKFDRLKEGVIERNIDGQLPTAHFAFLDEIFKSTSDLLNGLLKIMNEHQFENGTAVLKTPLFTLIGASNEFPEEDDLAALYDRFLIRREVASLKTPDALLSMLSSSTTAVDVPPISLAQLRSLQQLVTTVTIPAAILEQLVAIHFRLKEQGIPVSDRRTKQCLVLLQAQALLSGRMQVVTNDLLVLEDALWIEADDRVIVNEIIHEYVLTPLDHAFEKAEAFYGNVMESVKRFKTAPDFAYKAYTEYASEAYNDWQAVKVEIEELLDTTEQRQRFEALEEEVEQALTKVLL</sequence>
<evidence type="ECO:0000313" key="3">
    <source>
        <dbReference type="EMBL" id="RUS52534.1"/>
    </source>
</evidence>
<dbReference type="RefSeq" id="WP_126991875.1">
    <property type="nucleotide sequence ID" value="NZ_JTFC01000042.1"/>
</dbReference>
<keyword evidence="4" id="KW-1185">Reference proteome</keyword>
<evidence type="ECO:0000313" key="4">
    <source>
        <dbReference type="Proteomes" id="UP000288623"/>
    </source>
</evidence>
<dbReference type="CDD" id="cd00009">
    <property type="entry name" value="AAA"/>
    <property type="match status" value="1"/>
</dbReference>
<dbReference type="PANTHER" id="PTHR32204:SF0">
    <property type="entry name" value="ATPASE RAVA"/>
    <property type="match status" value="1"/>
</dbReference>
<dbReference type="SUPFAM" id="SSF52540">
    <property type="entry name" value="P-loop containing nucleoside triphosphate hydrolases"/>
    <property type="match status" value="1"/>
</dbReference>
<dbReference type="Pfam" id="PF20030">
    <property type="entry name" value="bpMoxR"/>
    <property type="match status" value="1"/>
</dbReference>
<feature type="domain" description="MoxR" evidence="2">
    <location>
        <begin position="8"/>
        <end position="187"/>
    </location>
</feature>
<dbReference type="EMBL" id="JTFC01000042">
    <property type="protein sequence ID" value="RUS52534.1"/>
    <property type="molecule type" value="Genomic_DNA"/>
</dbReference>
<name>A0A433RQB7_9BACL</name>
<accession>A0A433RQB7</accession>
<dbReference type="AlphaFoldDB" id="A0A433RQB7"/>
<protein>
    <submittedName>
        <fullName evidence="3">ATPase</fullName>
    </submittedName>
</protein>
<dbReference type="Pfam" id="PF17868">
    <property type="entry name" value="AAA_lid_8"/>
    <property type="match status" value="1"/>
</dbReference>
<dbReference type="InterPro" id="IPR041538">
    <property type="entry name" value="RavA-like_AAA_lid"/>
</dbReference>
<proteinExistence type="predicted"/>
<evidence type="ECO:0000259" key="1">
    <source>
        <dbReference type="Pfam" id="PF17868"/>
    </source>
</evidence>
<reference evidence="3 4" key="1">
    <citation type="submission" date="2014-11" db="EMBL/GenBank/DDBJ databases">
        <title>Genome sequence and analysis of novel Kurthia sp.</title>
        <authorList>
            <person name="Lawson J.N."/>
            <person name="Gonzalez J.E."/>
            <person name="Rinauldi L."/>
            <person name="Xuan Z."/>
            <person name="Firman A."/>
            <person name="Shaddox L."/>
            <person name="Trudeau A."/>
            <person name="Shah S."/>
            <person name="Reiman D."/>
        </authorList>
    </citation>
    <scope>NUCLEOTIDE SEQUENCE [LARGE SCALE GENOMIC DNA]</scope>
    <source>
        <strain evidence="3 4">3B1D</strain>
    </source>
</reference>
<dbReference type="InterPro" id="IPR045427">
    <property type="entry name" value="MoxR"/>
</dbReference>
<dbReference type="Proteomes" id="UP000288623">
    <property type="component" value="Unassembled WGS sequence"/>
</dbReference>
<gene>
    <name evidence="3" type="ORF">QI30_17415</name>
</gene>
<evidence type="ECO:0000259" key="2">
    <source>
        <dbReference type="Pfam" id="PF20030"/>
    </source>
</evidence>
<dbReference type="OrthoDB" id="1814213at2"/>
<organism evidence="3 4">
    <name type="scientific">Candidatus Kurthia intestinigallinarum</name>
    <dbReference type="NCBI Taxonomy" id="1562256"/>
    <lineage>
        <taxon>Bacteria</taxon>
        <taxon>Bacillati</taxon>
        <taxon>Bacillota</taxon>
        <taxon>Bacilli</taxon>
        <taxon>Bacillales</taxon>
        <taxon>Caryophanaceae</taxon>
        <taxon>Kurthia</taxon>
    </lineage>
</organism>
<dbReference type="PANTHER" id="PTHR32204">
    <property type="entry name" value="ATPASE RAVA"/>
    <property type="match status" value="1"/>
</dbReference>
<dbReference type="InterPro" id="IPR050513">
    <property type="entry name" value="RavA_ATPases"/>
</dbReference>
<dbReference type="InterPro" id="IPR027417">
    <property type="entry name" value="P-loop_NTPase"/>
</dbReference>